<dbReference type="InterPro" id="IPR027417">
    <property type="entry name" value="P-loop_NTPase"/>
</dbReference>
<dbReference type="Pfam" id="PF13177">
    <property type="entry name" value="DNA_pol3_delta2"/>
    <property type="match status" value="1"/>
</dbReference>
<dbReference type="GO" id="GO:0009360">
    <property type="term" value="C:DNA polymerase III complex"/>
    <property type="evidence" value="ECO:0007669"/>
    <property type="project" value="TreeGrafter"/>
</dbReference>
<dbReference type="NCBIfam" id="NF005677">
    <property type="entry name" value="PRK07471.1"/>
    <property type="match status" value="1"/>
</dbReference>
<comment type="caution">
    <text evidence="3">The sequence shown here is derived from an EMBL/GenBank/DDBJ whole genome shotgun (WGS) entry which is preliminary data.</text>
</comment>
<dbReference type="InterPro" id="IPR003593">
    <property type="entry name" value="AAA+_ATPase"/>
</dbReference>
<proteinExistence type="predicted"/>
<evidence type="ECO:0000313" key="4">
    <source>
        <dbReference type="Proteomes" id="UP000027734"/>
    </source>
</evidence>
<evidence type="ECO:0000256" key="1">
    <source>
        <dbReference type="SAM" id="MobiDB-lite"/>
    </source>
</evidence>
<dbReference type="STRING" id="1300350.Z948_3187"/>
<sequence length="383" mass="40779">MSDETPPQPERLEGAPHPRDTLNLIGQDAAQEAFLDAFNTGRLHHAWMLTGPRGIGKATLAWRIARFLLATPEANDGGMFGDSLPPPTNLDIPADHPVTHRIAAGAEPSVHLVRLGGKGSTDSDRIKNFADKKYSSVIRVDEIRELSSFIHMSAADGGRRVVIVDDADLMNPNASNALLKMLEEPPARTYFLLISHQPSALLPTIKSRCRTLNLHTLNPEDVSAAMAQADVQAANAHALAALSGGSVGGAMRLSLLGGAALYAELVGIMGTLPHMDRGRALKLAEMAAARGGEAKRDLLFSLIDLLLSRMARAGATGTPPAYEACVGETQTLMRLAPNPHQARVWADLAAEIGTRARHGIAVNLDPAALVLDTFIKMAKAAPR</sequence>
<feature type="region of interest" description="Disordered" evidence="1">
    <location>
        <begin position="1"/>
        <end position="20"/>
    </location>
</feature>
<dbReference type="InterPro" id="IPR050238">
    <property type="entry name" value="DNA_Rep/Repair_Clamp_Loader"/>
</dbReference>
<dbReference type="OrthoDB" id="9811073at2"/>
<evidence type="ECO:0000313" key="3">
    <source>
        <dbReference type="EMBL" id="KEJ89608.1"/>
    </source>
</evidence>
<evidence type="ECO:0000259" key="2">
    <source>
        <dbReference type="SMART" id="SM00382"/>
    </source>
</evidence>
<protein>
    <submittedName>
        <fullName evidence="3">DNA polymerase III subunit delta</fullName>
    </submittedName>
</protein>
<dbReference type="Gene3D" id="3.40.50.300">
    <property type="entry name" value="P-loop containing nucleotide triphosphate hydrolases"/>
    <property type="match status" value="1"/>
</dbReference>
<dbReference type="GO" id="GO:0006261">
    <property type="term" value="P:DNA-templated DNA replication"/>
    <property type="evidence" value="ECO:0007669"/>
    <property type="project" value="TreeGrafter"/>
</dbReference>
<feature type="compositionally biased region" description="Basic and acidic residues" evidence="1">
    <location>
        <begin position="10"/>
        <end position="20"/>
    </location>
</feature>
<dbReference type="Proteomes" id="UP000027734">
    <property type="component" value="Unassembled WGS sequence"/>
</dbReference>
<name>A0A073IH10_9RHOB</name>
<dbReference type="EMBL" id="JAMC01000003">
    <property type="protein sequence ID" value="KEJ89608.1"/>
    <property type="molecule type" value="Genomic_DNA"/>
</dbReference>
<reference evidence="3 4" key="1">
    <citation type="submission" date="2014-01" db="EMBL/GenBank/DDBJ databases">
        <title>Sulfitobacter donghicola JCM 14565 Genome Sequencing.</title>
        <authorList>
            <person name="Lai Q."/>
            <person name="Hong Z."/>
        </authorList>
    </citation>
    <scope>NUCLEOTIDE SEQUENCE [LARGE SCALE GENOMIC DNA]</scope>
    <source>
        <strain evidence="3 4">JCM 14565</strain>
    </source>
</reference>
<accession>A0A073IH10</accession>
<dbReference type="eggNOG" id="COG0470">
    <property type="taxonomic scope" value="Bacteria"/>
</dbReference>
<dbReference type="PANTHER" id="PTHR11669:SF8">
    <property type="entry name" value="DNA POLYMERASE III SUBUNIT DELTA"/>
    <property type="match status" value="1"/>
</dbReference>
<dbReference type="SUPFAM" id="SSF52540">
    <property type="entry name" value="P-loop containing nucleoside triphosphate hydrolases"/>
    <property type="match status" value="1"/>
</dbReference>
<keyword evidence="4" id="KW-1185">Reference proteome</keyword>
<dbReference type="RefSeq" id="WP_025060480.1">
    <property type="nucleotide sequence ID" value="NZ_JAMC01000003.1"/>
</dbReference>
<dbReference type="SMART" id="SM00382">
    <property type="entry name" value="AAA"/>
    <property type="match status" value="1"/>
</dbReference>
<organism evidence="3 4">
    <name type="scientific">Sulfitobacter donghicola DSW-25 = KCTC 12864 = JCM 14565</name>
    <dbReference type="NCBI Taxonomy" id="1300350"/>
    <lineage>
        <taxon>Bacteria</taxon>
        <taxon>Pseudomonadati</taxon>
        <taxon>Pseudomonadota</taxon>
        <taxon>Alphaproteobacteria</taxon>
        <taxon>Rhodobacterales</taxon>
        <taxon>Roseobacteraceae</taxon>
        <taxon>Sulfitobacter</taxon>
    </lineage>
</organism>
<gene>
    <name evidence="3" type="ORF">DSW25_11490</name>
</gene>
<dbReference type="AlphaFoldDB" id="A0A073IH10"/>
<dbReference type="PANTHER" id="PTHR11669">
    <property type="entry name" value="REPLICATION FACTOR C / DNA POLYMERASE III GAMMA-TAU SUBUNIT"/>
    <property type="match status" value="1"/>
</dbReference>
<feature type="domain" description="AAA+ ATPase" evidence="2">
    <location>
        <begin position="43"/>
        <end position="217"/>
    </location>
</feature>